<dbReference type="EMBL" id="KF678355">
    <property type="protein sequence ID" value="AHW84619.1"/>
    <property type="molecule type" value="Genomic_DNA"/>
</dbReference>
<reference evidence="1" key="1">
    <citation type="journal article" date="2013" name="Infect. Genet. Evol.">
        <title>Genetic diversity and features analysis of type VI secretion systems loci in avian pathogenic Escherichia coli by wide genomic scanning.</title>
        <authorList>
            <person name="Ma J."/>
            <person name="Sun M."/>
            <person name="Bao Y."/>
            <person name="Pan Z."/>
            <person name="Zhang W."/>
            <person name="Lu C."/>
            <person name="Yao H."/>
        </authorList>
    </citation>
    <scope>NUCLEOTIDE SEQUENCE</scope>
    <source>
        <strain evidence="1">ED069</strain>
    </source>
</reference>
<organism evidence="1">
    <name type="scientific">Escherichia coli</name>
    <dbReference type="NCBI Taxonomy" id="562"/>
    <lineage>
        <taxon>Bacteria</taxon>
        <taxon>Pseudomonadati</taxon>
        <taxon>Pseudomonadota</taxon>
        <taxon>Gammaproteobacteria</taxon>
        <taxon>Enterobacterales</taxon>
        <taxon>Enterobacteriaceae</taxon>
        <taxon>Escherichia</taxon>
    </lineage>
</organism>
<protein>
    <submittedName>
        <fullName evidence="1">Uncharacterized protein</fullName>
    </submittedName>
</protein>
<dbReference type="AlphaFoldDB" id="X5FUZ0"/>
<gene>
    <name evidence="1" type="primary">sntQ</name>
</gene>
<sequence length="66" mass="7970">MSRIPITTEGRLHYLTATETVLSVFVCSTKMLCSWPEREHFYEQNEQQWRQCRAERKNQRSVYTKS</sequence>
<proteinExistence type="predicted"/>
<evidence type="ECO:0000313" key="1">
    <source>
        <dbReference type="EMBL" id="AHW84619.1"/>
    </source>
</evidence>
<accession>X5FUZ0</accession>
<name>X5FUZ0_ECOLX</name>